<comment type="caution">
    <text evidence="2">The sequence shown here is derived from an EMBL/GenBank/DDBJ whole genome shotgun (WGS) entry which is preliminary data.</text>
</comment>
<dbReference type="RefSeq" id="WP_386776569.1">
    <property type="nucleotide sequence ID" value="NZ_JBHRUG010000044.1"/>
</dbReference>
<dbReference type="SUPFAM" id="SSF81301">
    <property type="entry name" value="Nucleotidyltransferase"/>
    <property type="match status" value="1"/>
</dbReference>
<dbReference type="InterPro" id="IPR043519">
    <property type="entry name" value="NT_sf"/>
</dbReference>
<dbReference type="Proteomes" id="UP001595579">
    <property type="component" value="Unassembled WGS sequence"/>
</dbReference>
<dbReference type="InterPro" id="IPR052930">
    <property type="entry name" value="TA_antitoxin_MntA"/>
</dbReference>
<gene>
    <name evidence="2" type="ORF">ACFOEV_19530</name>
</gene>
<dbReference type="EMBL" id="JBHRUG010000044">
    <property type="protein sequence ID" value="MFC3285794.1"/>
    <property type="molecule type" value="Genomic_DNA"/>
</dbReference>
<evidence type="ECO:0000313" key="3">
    <source>
        <dbReference type="Proteomes" id="UP001595579"/>
    </source>
</evidence>
<evidence type="ECO:0000313" key="2">
    <source>
        <dbReference type="EMBL" id="MFC3285794.1"/>
    </source>
</evidence>
<dbReference type="NCBIfam" id="NF047752">
    <property type="entry name" value="MntA_antitoxin"/>
    <property type="match status" value="1"/>
</dbReference>
<dbReference type="PANTHER" id="PTHR43852">
    <property type="entry name" value="NUCLEOTIDYLTRANSFERASE"/>
    <property type="match status" value="1"/>
</dbReference>
<organism evidence="2 3">
    <name type="scientific">Litchfieldella rifensis</name>
    <dbReference type="NCBI Taxonomy" id="762643"/>
    <lineage>
        <taxon>Bacteria</taxon>
        <taxon>Pseudomonadati</taxon>
        <taxon>Pseudomonadota</taxon>
        <taxon>Gammaproteobacteria</taxon>
        <taxon>Oceanospirillales</taxon>
        <taxon>Halomonadaceae</taxon>
        <taxon>Litchfieldella</taxon>
    </lineage>
</organism>
<dbReference type="Gene3D" id="3.30.460.10">
    <property type="entry name" value="Beta Polymerase, domain 2"/>
    <property type="match status" value="1"/>
</dbReference>
<proteinExistence type="predicted"/>
<feature type="domain" description="Polymerase beta nucleotidyltransferase" evidence="1">
    <location>
        <begin position="9"/>
        <end position="97"/>
    </location>
</feature>
<name>A0ABV7LTQ8_9GAMM</name>
<reference evidence="3" key="1">
    <citation type="journal article" date="2019" name="Int. J. Syst. Evol. Microbiol.">
        <title>The Global Catalogue of Microorganisms (GCM) 10K type strain sequencing project: providing services to taxonomists for standard genome sequencing and annotation.</title>
        <authorList>
            <consortium name="The Broad Institute Genomics Platform"/>
            <consortium name="The Broad Institute Genome Sequencing Center for Infectious Disease"/>
            <person name="Wu L."/>
            <person name="Ma J."/>
        </authorList>
    </citation>
    <scope>NUCLEOTIDE SEQUENCE [LARGE SCALE GENOMIC DNA]</scope>
    <source>
        <strain evidence="3">CECT 7698</strain>
    </source>
</reference>
<protein>
    <submittedName>
        <fullName evidence="2">Nucleotidyltransferase family protein</fullName>
    </submittedName>
</protein>
<keyword evidence="3" id="KW-1185">Reference proteome</keyword>
<evidence type="ECO:0000259" key="1">
    <source>
        <dbReference type="Pfam" id="PF18765"/>
    </source>
</evidence>
<sequence length="132" mass="14657">MGQSEASTKLEQVMTAFPYLEQVILFGSFASGQAHENSDVDVAVQSDRPLTAEQRLELIDAIALAFDRPVDLVDLSSAGEPLLSQIVTTGIRIRGSDAAWGRLIYKNIMESTDFVPLQRHILRTRQRAWIGK</sequence>
<accession>A0ABV7LTQ8</accession>
<dbReference type="CDD" id="cd05403">
    <property type="entry name" value="NT_KNTase_like"/>
    <property type="match status" value="1"/>
</dbReference>
<dbReference type="PANTHER" id="PTHR43852:SF2">
    <property type="entry name" value="PROTEIN ADENYLYLTRANSFERASE MNTA"/>
    <property type="match status" value="1"/>
</dbReference>
<dbReference type="Pfam" id="PF18765">
    <property type="entry name" value="Polbeta"/>
    <property type="match status" value="1"/>
</dbReference>
<dbReference type="InterPro" id="IPR041633">
    <property type="entry name" value="Polbeta"/>
</dbReference>